<feature type="non-terminal residue" evidence="2">
    <location>
        <position position="1"/>
    </location>
</feature>
<dbReference type="RefSeq" id="WP_335737936.1">
    <property type="nucleotide sequence ID" value="NZ_JALAAR010000032.1"/>
</dbReference>
<proteinExistence type="predicted"/>
<comment type="caution">
    <text evidence="2">The sequence shown here is derived from an EMBL/GenBank/DDBJ whole genome shotgun (WGS) entry which is preliminary data.</text>
</comment>
<feature type="transmembrane region" description="Helical" evidence="1">
    <location>
        <begin position="179"/>
        <end position="198"/>
    </location>
</feature>
<sequence length="359" mass="40246">SGAGNCTDSGSSIKPENRTTTLKNSATCSGTEMNKLTIGRASEVNRLRTLCCFSYACQQVGIVMNGNQMEAYFSNPVLENTEPLAQALRTGKFNKLLRFSSIPSDSTIRDINDKVAGIAELFNAPFWQALYCLESDSGDVKAQLECLDPAVMPHIFEPQRDAWGELVSKALFKRDIDNIFKIGSFSSLSALILLYYAFDEQRCEITRRYLEKLIVAGFINLCVLKKIPCIHWLIFSRLTHWLFKQGKSANRFIPSSETALSKAITHRVLFLKNFGKIKARLSEEDRILLMSLFSLGGQKLIHREISKLLKGKNVVPAAKDEKGLCWVISKLNASSFRSDKVHLLPRNNNVQIISSPSFH</sequence>
<feature type="transmembrane region" description="Helical" evidence="1">
    <location>
        <begin position="213"/>
        <end position="235"/>
    </location>
</feature>
<protein>
    <submittedName>
        <fullName evidence="2">Uncharacterized protein</fullName>
    </submittedName>
</protein>
<name>A0ABU8CC41_9GAMM</name>
<accession>A0ABU8CC41</accession>
<reference evidence="2 3" key="1">
    <citation type="journal article" date="2023" name="Ecotoxicol. Environ. Saf.">
        <title>Mercury remediation potential of mercury-resistant strain Rheinheimera metallidurans sp. nov. isolated from a municipal waste dumping site.</title>
        <authorList>
            <person name="Yadav V."/>
            <person name="Manjhi A."/>
            <person name="Vadakedath N."/>
        </authorList>
    </citation>
    <scope>NUCLEOTIDE SEQUENCE [LARGE SCALE GENOMIC DNA]</scope>
    <source>
        <strain evidence="2 3">E-49</strain>
    </source>
</reference>
<keyword evidence="1" id="KW-0812">Transmembrane</keyword>
<dbReference type="Proteomes" id="UP001375382">
    <property type="component" value="Unassembled WGS sequence"/>
</dbReference>
<organism evidence="2 3">
    <name type="scientific">Rheinheimera muenzenbergensis</name>
    <dbReference type="NCBI Taxonomy" id="1193628"/>
    <lineage>
        <taxon>Bacteria</taxon>
        <taxon>Pseudomonadati</taxon>
        <taxon>Pseudomonadota</taxon>
        <taxon>Gammaproteobacteria</taxon>
        <taxon>Chromatiales</taxon>
        <taxon>Chromatiaceae</taxon>
        <taxon>Rheinheimera</taxon>
    </lineage>
</organism>
<evidence type="ECO:0000313" key="2">
    <source>
        <dbReference type="EMBL" id="MEH8019560.1"/>
    </source>
</evidence>
<keyword evidence="1" id="KW-0472">Membrane</keyword>
<evidence type="ECO:0000313" key="3">
    <source>
        <dbReference type="Proteomes" id="UP001375382"/>
    </source>
</evidence>
<dbReference type="EMBL" id="JALAAR010000032">
    <property type="protein sequence ID" value="MEH8019560.1"/>
    <property type="molecule type" value="Genomic_DNA"/>
</dbReference>
<evidence type="ECO:0000256" key="1">
    <source>
        <dbReference type="SAM" id="Phobius"/>
    </source>
</evidence>
<gene>
    <name evidence="2" type="ORF">MN202_20180</name>
</gene>
<keyword evidence="1" id="KW-1133">Transmembrane helix</keyword>
<keyword evidence="3" id="KW-1185">Reference proteome</keyword>